<dbReference type="Pfam" id="PF07859">
    <property type="entry name" value="Abhydrolase_3"/>
    <property type="match status" value="1"/>
</dbReference>
<feature type="domain" description="Alpha/beta hydrolase fold-3" evidence="1">
    <location>
        <begin position="78"/>
        <end position="283"/>
    </location>
</feature>
<dbReference type="Proteomes" id="UP000811246">
    <property type="component" value="Chromosome 5"/>
</dbReference>
<evidence type="ECO:0000313" key="2">
    <source>
        <dbReference type="EMBL" id="KAG6653120.1"/>
    </source>
</evidence>
<comment type="caution">
    <text evidence="2">The sequence shown here is derived from an EMBL/GenBank/DDBJ whole genome shotgun (WGS) entry which is preliminary data.</text>
</comment>
<dbReference type="AlphaFoldDB" id="A0A8T1QES1"/>
<gene>
    <name evidence="2" type="ORF">CIPAW_05G053300</name>
    <name evidence="3" type="ORF">I3842_05G053500</name>
</gene>
<organism evidence="2 4">
    <name type="scientific">Carya illinoinensis</name>
    <name type="common">Pecan</name>
    <dbReference type="NCBI Taxonomy" id="32201"/>
    <lineage>
        <taxon>Eukaryota</taxon>
        <taxon>Viridiplantae</taxon>
        <taxon>Streptophyta</taxon>
        <taxon>Embryophyta</taxon>
        <taxon>Tracheophyta</taxon>
        <taxon>Spermatophyta</taxon>
        <taxon>Magnoliopsida</taxon>
        <taxon>eudicotyledons</taxon>
        <taxon>Gunneridae</taxon>
        <taxon>Pentapetalae</taxon>
        <taxon>rosids</taxon>
        <taxon>fabids</taxon>
        <taxon>Fagales</taxon>
        <taxon>Juglandaceae</taxon>
        <taxon>Carya</taxon>
    </lineage>
</organism>
<protein>
    <recommendedName>
        <fullName evidence="1">Alpha/beta hydrolase fold-3 domain-containing protein</fullName>
    </recommendedName>
</protein>
<evidence type="ECO:0000313" key="3">
    <source>
        <dbReference type="EMBL" id="KAG6711443.1"/>
    </source>
</evidence>
<proteinExistence type="predicted"/>
<name>A0A8T1QES1_CARIL</name>
<keyword evidence="4" id="KW-1185">Reference proteome</keyword>
<dbReference type="InterPro" id="IPR013094">
    <property type="entry name" value="AB_hydrolase_3"/>
</dbReference>
<reference evidence="3" key="2">
    <citation type="submission" date="2021-01" db="EMBL/GenBank/DDBJ databases">
        <authorList>
            <person name="Lovell J.T."/>
            <person name="Bentley N."/>
            <person name="Bhattarai G."/>
            <person name="Jenkins J.W."/>
            <person name="Sreedasyam A."/>
            <person name="Alarcon Y."/>
            <person name="Bock C."/>
            <person name="Boston L."/>
            <person name="Carlson J."/>
            <person name="Cervantes K."/>
            <person name="Clermont K."/>
            <person name="Krom N."/>
            <person name="Kubenka K."/>
            <person name="Mamidi S."/>
            <person name="Mattison C."/>
            <person name="Monteros M."/>
            <person name="Pisani C."/>
            <person name="Plott C."/>
            <person name="Rajasekar S."/>
            <person name="Rhein H.S."/>
            <person name="Rohla C."/>
            <person name="Song M."/>
            <person name="Hilaire R.S."/>
            <person name="Shu S."/>
            <person name="Wells L."/>
            <person name="Wang X."/>
            <person name="Webber J."/>
            <person name="Heerema R.J."/>
            <person name="Klein P."/>
            <person name="Conner P."/>
            <person name="Grauke L."/>
            <person name="Grimwood J."/>
            <person name="Schmutz J."/>
            <person name="Randall J.J."/>
        </authorList>
    </citation>
    <scope>NUCLEOTIDE SEQUENCE</scope>
    <source>
        <tissue evidence="3">Leaf</tissue>
    </source>
</reference>
<sequence length="312" mass="34227">MDSSTNEVTHEFPTYFKVYKDGRVERFGRLGGTDRAPTGLDPKTQVQSKDVVVCSDTGVSARIFLPKLNGPDQKLPLVVHYHGGAFCIGSPCNRTFHNFLVNLASEANAVIISVDYRLAPEHLLPIAHEDSWAALQWIANHSEGQGPEPWLNEHADFGRVFLAGESAGANIAQYVAVQAGATGLAGPNIVGTLILHPYFGSKDSDDKMYKYMCPTSTGFDDPLLYPEVDPNLGRMAGGRVLVCVAEKDWLKDRGLGYCETLRQSSWAGTVELYETEGEGHAFFLLNPTSDKVEPLVKVLVDFINFGESDKHH</sequence>
<dbReference type="PANTHER" id="PTHR23024">
    <property type="entry name" value="ARYLACETAMIDE DEACETYLASE"/>
    <property type="match status" value="1"/>
</dbReference>
<accession>A0A8T1QES1</accession>
<dbReference type="GO" id="GO:0016787">
    <property type="term" value="F:hydrolase activity"/>
    <property type="evidence" value="ECO:0007669"/>
    <property type="project" value="InterPro"/>
</dbReference>
<dbReference type="Proteomes" id="UP000811609">
    <property type="component" value="Chromosome 5"/>
</dbReference>
<evidence type="ECO:0000259" key="1">
    <source>
        <dbReference type="Pfam" id="PF07859"/>
    </source>
</evidence>
<dbReference type="PANTHER" id="PTHR23024:SF408">
    <property type="entry name" value="ALPHA_BETA HYDROLASE FOLD-3 DOMAIN-CONTAINING PROTEIN"/>
    <property type="match status" value="1"/>
</dbReference>
<evidence type="ECO:0000313" key="4">
    <source>
        <dbReference type="Proteomes" id="UP000811609"/>
    </source>
</evidence>
<reference evidence="2" key="1">
    <citation type="submission" date="2020-12" db="EMBL/GenBank/DDBJ databases">
        <title>WGS assembly of Carya illinoinensis cv. Pawnee.</title>
        <authorList>
            <person name="Platts A."/>
            <person name="Shu S."/>
            <person name="Wright S."/>
            <person name="Barry K."/>
            <person name="Edger P."/>
            <person name="Pires J.C."/>
            <person name="Schmutz J."/>
        </authorList>
    </citation>
    <scope>NUCLEOTIDE SEQUENCE</scope>
    <source>
        <tissue evidence="2">Leaf</tissue>
    </source>
</reference>
<dbReference type="EMBL" id="CM031829">
    <property type="protein sequence ID" value="KAG6711443.1"/>
    <property type="molecule type" value="Genomic_DNA"/>
</dbReference>
<dbReference type="EMBL" id="CM031813">
    <property type="protein sequence ID" value="KAG6653120.1"/>
    <property type="molecule type" value="Genomic_DNA"/>
</dbReference>
<dbReference type="InterPro" id="IPR050466">
    <property type="entry name" value="Carboxylest/Gibb_receptor"/>
</dbReference>